<dbReference type="NCBIfam" id="NF037995">
    <property type="entry name" value="TRAP_S1"/>
    <property type="match status" value="1"/>
</dbReference>
<dbReference type="RefSeq" id="WP_113290135.1">
    <property type="nucleotide sequence ID" value="NZ_QNTQ01000014.1"/>
</dbReference>
<dbReference type="EMBL" id="QNTQ01000014">
    <property type="protein sequence ID" value="RBI83795.1"/>
    <property type="molecule type" value="Genomic_DNA"/>
</dbReference>
<feature type="chain" id="PRO_5017074109" description="TRAP-type C4-dicarboxylate transport system, substrate-binding protein" evidence="4">
    <location>
        <begin position="23"/>
        <end position="339"/>
    </location>
</feature>
<dbReference type="PANTHER" id="PTHR33376:SF5">
    <property type="entry name" value="EXTRACYTOPLASMIC SOLUTE RECEPTOR PROTEIN"/>
    <property type="match status" value="1"/>
</dbReference>
<dbReference type="GO" id="GO:0055085">
    <property type="term" value="P:transmembrane transport"/>
    <property type="evidence" value="ECO:0007669"/>
    <property type="project" value="InterPro"/>
</dbReference>
<dbReference type="AlphaFoldDB" id="A0A365U5U6"/>
<name>A0A365U5U6_9RHOB</name>
<proteinExistence type="predicted"/>
<dbReference type="Proteomes" id="UP000253370">
    <property type="component" value="Unassembled WGS sequence"/>
</dbReference>
<dbReference type="InterPro" id="IPR038404">
    <property type="entry name" value="TRAP_DctP_sf"/>
</dbReference>
<comment type="subcellular location">
    <subcellularLocation>
        <location evidence="1">Periplasm</location>
    </subcellularLocation>
</comment>
<protein>
    <recommendedName>
        <fullName evidence="7">TRAP-type C4-dicarboxylate transport system, substrate-binding protein</fullName>
    </recommendedName>
</protein>
<evidence type="ECO:0000256" key="3">
    <source>
        <dbReference type="ARBA" id="ARBA00022764"/>
    </source>
</evidence>
<evidence type="ECO:0000256" key="4">
    <source>
        <dbReference type="SAM" id="SignalP"/>
    </source>
</evidence>
<dbReference type="GO" id="GO:0042597">
    <property type="term" value="C:periplasmic space"/>
    <property type="evidence" value="ECO:0007669"/>
    <property type="project" value="UniProtKB-SubCell"/>
</dbReference>
<keyword evidence="2 4" id="KW-0732">Signal</keyword>
<keyword evidence="6" id="KW-1185">Reference proteome</keyword>
<dbReference type="Gene3D" id="3.40.190.170">
    <property type="entry name" value="Bacterial extracellular solute-binding protein, family 7"/>
    <property type="match status" value="1"/>
</dbReference>
<keyword evidence="3" id="KW-0574">Periplasm</keyword>
<accession>A0A365U5U6</accession>
<dbReference type="InterPro" id="IPR018389">
    <property type="entry name" value="DctP_fam"/>
</dbReference>
<sequence>MKPLKTLVLTVAMAAAAGAAFAQDVSWQLGSAVGPEDPSTRNYQELARRIAERTDGAFEIEVVPIETLGFKNVDSLRVLKQGVMEAMAIVPYYVTRDEPLMGVFVPHGMLVDPEENLKVVDVQYDIAREILGSDKWGIELVARSPFGIGRDLIMLTTEPINTLDGLREIKFRHFSKDGLQAFNALGVSTQVVPSSELYLALKTGVVDGAAYGPTYAVSQSLYEVTCCFTYLGASSMAYPFSIGVTEAAWAALPEDYRTALVEEADRMWREAVDEWRAAEQEEAAYATLIEKGMQRMEPMPIEDRRAIQAELIDIWKTGCEDMGETAESYCQRIEQALSE</sequence>
<evidence type="ECO:0000256" key="1">
    <source>
        <dbReference type="ARBA" id="ARBA00004418"/>
    </source>
</evidence>
<dbReference type="Pfam" id="PF03480">
    <property type="entry name" value="DctP"/>
    <property type="match status" value="1"/>
</dbReference>
<comment type="caution">
    <text evidence="5">The sequence shown here is derived from an EMBL/GenBank/DDBJ whole genome shotgun (WGS) entry which is preliminary data.</text>
</comment>
<evidence type="ECO:0000256" key="2">
    <source>
        <dbReference type="ARBA" id="ARBA00022729"/>
    </source>
</evidence>
<evidence type="ECO:0008006" key="7">
    <source>
        <dbReference type="Google" id="ProtNLM"/>
    </source>
</evidence>
<gene>
    <name evidence="5" type="ORF">DRV85_14165</name>
</gene>
<dbReference type="PANTHER" id="PTHR33376">
    <property type="match status" value="1"/>
</dbReference>
<dbReference type="OrthoDB" id="9799287at2"/>
<reference evidence="5 6" key="1">
    <citation type="submission" date="2018-07" db="EMBL/GenBank/DDBJ databases">
        <title>Rhodosalinus sp. strain E84T genomic sequence and assembly.</title>
        <authorList>
            <person name="Liu Z.-W."/>
            <person name="Lu D.-C."/>
        </authorList>
    </citation>
    <scope>NUCLEOTIDE SEQUENCE [LARGE SCALE GENOMIC DNA]</scope>
    <source>
        <strain evidence="5 6">E84</strain>
    </source>
</reference>
<evidence type="ECO:0000313" key="6">
    <source>
        <dbReference type="Proteomes" id="UP000253370"/>
    </source>
</evidence>
<organism evidence="5 6">
    <name type="scientific">Rhodosalinus halophilus</name>
    <dbReference type="NCBI Taxonomy" id="2259333"/>
    <lineage>
        <taxon>Bacteria</taxon>
        <taxon>Pseudomonadati</taxon>
        <taxon>Pseudomonadota</taxon>
        <taxon>Alphaproteobacteria</taxon>
        <taxon>Rhodobacterales</taxon>
        <taxon>Paracoccaceae</taxon>
        <taxon>Rhodosalinus</taxon>
    </lineage>
</organism>
<evidence type="ECO:0000313" key="5">
    <source>
        <dbReference type="EMBL" id="RBI83795.1"/>
    </source>
</evidence>
<feature type="signal peptide" evidence="4">
    <location>
        <begin position="1"/>
        <end position="22"/>
    </location>
</feature>